<gene>
    <name evidence="7" type="ORF">DNG_04305</name>
</gene>
<sequence>MHFTCLHLFVTGLLSRPGLVSAGTVRHSLRGVECYFDLPVASGDTCETLASTWGISVELFITINPGVTCSNLEADRSYCVIGEWTPAGTSTLTPSQPQSTTTRTSTTTRSSTARSTTFTPSTSQSSTTWPSATPITSPTMPGIAEKCDRFYMIKSGDQCDTVAWANNITVAQLRSWNSEINAACSNLWLDYYVCTHVSGALLPSATTSAPTPNYTPTMPGIAPTCDRFYMVKSGDQCDTIASSNAITVAQLRAWNTEINAACSNLWLDYYICTHIPGAMLLSTTFTVPTPSNSSDLPGTATPMPGIVANCSRYYLVVSGDGCDSIAAKNGITVANFRRWNTFIDAACTNLWADALVCTNAP</sequence>
<dbReference type="GO" id="GO:0008061">
    <property type="term" value="F:chitin binding"/>
    <property type="evidence" value="ECO:0007669"/>
    <property type="project" value="UniProtKB-KW"/>
</dbReference>
<dbReference type="PANTHER" id="PTHR34997:SF18">
    <property type="entry name" value="LYSM DOMAIN-CONTAINING PROTEIN"/>
    <property type="match status" value="1"/>
</dbReference>
<reference evidence="7" key="1">
    <citation type="submission" date="2018-03" db="EMBL/GenBank/DDBJ databases">
        <authorList>
            <person name="Guldener U."/>
        </authorList>
    </citation>
    <scope>NUCLEOTIDE SEQUENCE</scope>
</reference>
<comment type="similarity">
    <text evidence="3">Belongs to the secreted LysM effector family.</text>
</comment>
<comment type="caution">
    <text evidence="7">The sequence shown here is derived from an EMBL/GenBank/DDBJ whole genome shotgun (WGS) entry which is preliminary data.</text>
</comment>
<name>A0AAE8MYM1_9PEZI</name>
<dbReference type="InterPro" id="IPR052210">
    <property type="entry name" value="LysM1-like"/>
</dbReference>
<evidence type="ECO:0000313" key="7">
    <source>
        <dbReference type="EMBL" id="SPO01631.1"/>
    </source>
</evidence>
<feature type="domain" description="LysM" evidence="6">
    <location>
        <begin position="312"/>
        <end position="358"/>
    </location>
</feature>
<dbReference type="Gene3D" id="3.10.350.10">
    <property type="entry name" value="LysM domain"/>
    <property type="match status" value="4"/>
</dbReference>
<feature type="domain" description="LysM" evidence="6">
    <location>
        <begin position="36"/>
        <end position="80"/>
    </location>
</feature>
<keyword evidence="5" id="KW-0732">Signal</keyword>
<evidence type="ECO:0000256" key="5">
    <source>
        <dbReference type="SAM" id="SignalP"/>
    </source>
</evidence>
<evidence type="ECO:0000313" key="8">
    <source>
        <dbReference type="Proteomes" id="UP001187682"/>
    </source>
</evidence>
<evidence type="ECO:0000259" key="6">
    <source>
        <dbReference type="PROSITE" id="PS51782"/>
    </source>
</evidence>
<feature type="compositionally biased region" description="Low complexity" evidence="4">
    <location>
        <begin position="89"/>
        <end position="134"/>
    </location>
</feature>
<dbReference type="SUPFAM" id="SSF54106">
    <property type="entry name" value="LysM domain"/>
    <property type="match status" value="4"/>
</dbReference>
<keyword evidence="2" id="KW-0843">Virulence</keyword>
<evidence type="ECO:0000256" key="4">
    <source>
        <dbReference type="SAM" id="MobiDB-lite"/>
    </source>
</evidence>
<feature type="region of interest" description="Disordered" evidence="4">
    <location>
        <begin position="89"/>
        <end position="140"/>
    </location>
</feature>
<dbReference type="SMART" id="SM00257">
    <property type="entry name" value="LysM"/>
    <property type="match status" value="4"/>
</dbReference>
<proteinExistence type="inferred from homology"/>
<dbReference type="CDD" id="cd00118">
    <property type="entry name" value="LysM"/>
    <property type="match status" value="4"/>
</dbReference>
<evidence type="ECO:0000256" key="3">
    <source>
        <dbReference type="ARBA" id="ARBA00044955"/>
    </source>
</evidence>
<keyword evidence="1" id="KW-0147">Chitin-binding</keyword>
<dbReference type="Proteomes" id="UP001187682">
    <property type="component" value="Unassembled WGS sequence"/>
</dbReference>
<protein>
    <recommendedName>
        <fullName evidence="6">LysM domain-containing protein</fullName>
    </recommendedName>
</protein>
<dbReference type="EMBL" id="ONZQ02000005">
    <property type="protein sequence ID" value="SPO01631.1"/>
    <property type="molecule type" value="Genomic_DNA"/>
</dbReference>
<dbReference type="AlphaFoldDB" id="A0AAE8MYM1"/>
<dbReference type="PANTHER" id="PTHR34997">
    <property type="entry name" value="AM15"/>
    <property type="match status" value="1"/>
</dbReference>
<feature type="chain" id="PRO_5042237286" description="LysM domain-containing protein" evidence="5">
    <location>
        <begin position="23"/>
        <end position="361"/>
    </location>
</feature>
<feature type="domain" description="LysM" evidence="6">
    <location>
        <begin position="149"/>
        <end position="195"/>
    </location>
</feature>
<dbReference type="InterPro" id="IPR036779">
    <property type="entry name" value="LysM_dom_sf"/>
</dbReference>
<evidence type="ECO:0000256" key="1">
    <source>
        <dbReference type="ARBA" id="ARBA00022669"/>
    </source>
</evidence>
<dbReference type="Pfam" id="PF01476">
    <property type="entry name" value="LysM"/>
    <property type="match status" value="4"/>
</dbReference>
<keyword evidence="8" id="KW-1185">Reference proteome</keyword>
<dbReference type="PROSITE" id="PS51782">
    <property type="entry name" value="LYSM"/>
    <property type="match status" value="4"/>
</dbReference>
<evidence type="ECO:0000256" key="2">
    <source>
        <dbReference type="ARBA" id="ARBA00023026"/>
    </source>
</evidence>
<organism evidence="7 8">
    <name type="scientific">Cephalotrichum gorgonifer</name>
    <dbReference type="NCBI Taxonomy" id="2041049"/>
    <lineage>
        <taxon>Eukaryota</taxon>
        <taxon>Fungi</taxon>
        <taxon>Dikarya</taxon>
        <taxon>Ascomycota</taxon>
        <taxon>Pezizomycotina</taxon>
        <taxon>Sordariomycetes</taxon>
        <taxon>Hypocreomycetidae</taxon>
        <taxon>Microascales</taxon>
        <taxon>Microascaceae</taxon>
        <taxon>Cephalotrichum</taxon>
    </lineage>
</organism>
<dbReference type="InterPro" id="IPR018392">
    <property type="entry name" value="LysM"/>
</dbReference>
<accession>A0AAE8MYM1</accession>
<feature type="signal peptide" evidence="5">
    <location>
        <begin position="1"/>
        <end position="22"/>
    </location>
</feature>
<feature type="domain" description="LysM" evidence="6">
    <location>
        <begin position="227"/>
        <end position="273"/>
    </location>
</feature>